<evidence type="ECO:0000313" key="4">
    <source>
        <dbReference type="Proteomes" id="UP001634007"/>
    </source>
</evidence>
<keyword evidence="4" id="KW-1185">Reference proteome</keyword>
<dbReference type="InterPro" id="IPR025558">
    <property type="entry name" value="DUF4283"/>
</dbReference>
<dbReference type="PANTHER" id="PTHR31286">
    <property type="entry name" value="GLYCINE-RICH CELL WALL STRUCTURAL PROTEIN 1.8-LIKE"/>
    <property type="match status" value="1"/>
</dbReference>
<dbReference type="InterPro" id="IPR040256">
    <property type="entry name" value="At4g02000-like"/>
</dbReference>
<sequence length="336" mass="36808">MGFYYLRIPNEEFRKKILEGGPIMVAKIQLILHQWHPKMELKKDCHNSVPIWIRLRNVPVVCWSAPGLSTLASALSKPLFVDSRTEQMAMVAFARICVEIDASSSFPEVIKFSLDGESRSIDVHYEWVPTICPSCCTFGHRCAVPGELKSKSGCADANPTSVRPENEWREVRGKRNNRPLIQPENPPPSPSTMVPPQSEGSKHSANQQMEPKMVNPVPTNEVNLPPPSFELMPDIPLAPPLAIQGQDSGKSSSDSSSSDEEGVDETTSGKSDSDSPLVVASSILEETIPPPPLPDPLIDVPVRLKGPLRYAFADASIPPSPKPVPSSVRKRGGRKK</sequence>
<name>A0ABD3IJ29_EUCGL</name>
<feature type="compositionally biased region" description="Basic and acidic residues" evidence="1">
    <location>
        <begin position="164"/>
        <end position="173"/>
    </location>
</feature>
<feature type="domain" description="DUF4283" evidence="2">
    <location>
        <begin position="2"/>
        <end position="40"/>
    </location>
</feature>
<dbReference type="Pfam" id="PF14111">
    <property type="entry name" value="DUF4283"/>
    <property type="match status" value="1"/>
</dbReference>
<reference evidence="3 4" key="1">
    <citation type="submission" date="2024-11" db="EMBL/GenBank/DDBJ databases">
        <title>Chromosome-level genome assembly of Eucalyptus globulus Labill. provides insights into its genome evolution.</title>
        <authorList>
            <person name="Li X."/>
        </authorList>
    </citation>
    <scope>NUCLEOTIDE SEQUENCE [LARGE SCALE GENOMIC DNA]</scope>
    <source>
        <strain evidence="3">CL2024</strain>
        <tissue evidence="3">Fresh tender leaves</tissue>
    </source>
</reference>
<feature type="region of interest" description="Disordered" evidence="1">
    <location>
        <begin position="149"/>
        <end position="300"/>
    </location>
</feature>
<proteinExistence type="predicted"/>
<organism evidence="3 4">
    <name type="scientific">Eucalyptus globulus</name>
    <name type="common">Tasmanian blue gum</name>
    <dbReference type="NCBI Taxonomy" id="34317"/>
    <lineage>
        <taxon>Eukaryota</taxon>
        <taxon>Viridiplantae</taxon>
        <taxon>Streptophyta</taxon>
        <taxon>Embryophyta</taxon>
        <taxon>Tracheophyta</taxon>
        <taxon>Spermatophyta</taxon>
        <taxon>Magnoliopsida</taxon>
        <taxon>eudicotyledons</taxon>
        <taxon>Gunneridae</taxon>
        <taxon>Pentapetalae</taxon>
        <taxon>rosids</taxon>
        <taxon>malvids</taxon>
        <taxon>Myrtales</taxon>
        <taxon>Myrtaceae</taxon>
        <taxon>Myrtoideae</taxon>
        <taxon>Eucalypteae</taxon>
        <taxon>Eucalyptus</taxon>
    </lineage>
</organism>
<dbReference type="EMBL" id="JBJKBG010000011">
    <property type="protein sequence ID" value="KAL3714955.1"/>
    <property type="molecule type" value="Genomic_DNA"/>
</dbReference>
<dbReference type="PANTHER" id="PTHR31286:SF165">
    <property type="entry name" value="DUF4283 DOMAIN-CONTAINING PROTEIN"/>
    <property type="match status" value="1"/>
</dbReference>
<evidence type="ECO:0000313" key="3">
    <source>
        <dbReference type="EMBL" id="KAL3714955.1"/>
    </source>
</evidence>
<accession>A0ABD3IJ29</accession>
<evidence type="ECO:0000256" key="1">
    <source>
        <dbReference type="SAM" id="MobiDB-lite"/>
    </source>
</evidence>
<dbReference type="AlphaFoldDB" id="A0ABD3IJ29"/>
<feature type="compositionally biased region" description="Low complexity" evidence="1">
    <location>
        <begin position="247"/>
        <end position="256"/>
    </location>
</feature>
<dbReference type="Proteomes" id="UP001634007">
    <property type="component" value="Unassembled WGS sequence"/>
</dbReference>
<comment type="caution">
    <text evidence="3">The sequence shown here is derived from an EMBL/GenBank/DDBJ whole genome shotgun (WGS) entry which is preliminary data.</text>
</comment>
<gene>
    <name evidence="3" type="ORF">ACJRO7_006805</name>
</gene>
<evidence type="ECO:0000259" key="2">
    <source>
        <dbReference type="Pfam" id="PF14111"/>
    </source>
</evidence>
<feature type="region of interest" description="Disordered" evidence="1">
    <location>
        <begin position="312"/>
        <end position="336"/>
    </location>
</feature>
<protein>
    <recommendedName>
        <fullName evidence="2">DUF4283 domain-containing protein</fullName>
    </recommendedName>
</protein>